<protein>
    <submittedName>
        <fullName evidence="1">Uncharacterized protein</fullName>
    </submittedName>
</protein>
<dbReference type="Proteomes" id="UP000031668">
    <property type="component" value="Unassembled WGS sequence"/>
</dbReference>
<name>A0A0C2NIK9_THEKT</name>
<evidence type="ECO:0000313" key="1">
    <source>
        <dbReference type="EMBL" id="KII73867.1"/>
    </source>
</evidence>
<evidence type="ECO:0000313" key="2">
    <source>
        <dbReference type="Proteomes" id="UP000031668"/>
    </source>
</evidence>
<keyword evidence="2" id="KW-1185">Reference proteome</keyword>
<accession>A0A0C2NIK9</accession>
<proteinExistence type="predicted"/>
<comment type="caution">
    <text evidence="1">The sequence shown here is derived from an EMBL/GenBank/DDBJ whole genome shotgun (WGS) entry which is preliminary data.</text>
</comment>
<organism evidence="1 2">
    <name type="scientific">Thelohanellus kitauei</name>
    <name type="common">Myxosporean</name>
    <dbReference type="NCBI Taxonomy" id="669202"/>
    <lineage>
        <taxon>Eukaryota</taxon>
        <taxon>Metazoa</taxon>
        <taxon>Cnidaria</taxon>
        <taxon>Myxozoa</taxon>
        <taxon>Myxosporea</taxon>
        <taxon>Bivalvulida</taxon>
        <taxon>Platysporina</taxon>
        <taxon>Myxobolidae</taxon>
        <taxon>Thelohanellus</taxon>
    </lineage>
</organism>
<dbReference type="PANTHER" id="PTHR45913">
    <property type="entry name" value="EPM2A-INTERACTING PROTEIN 1"/>
    <property type="match status" value="1"/>
</dbReference>
<dbReference type="EMBL" id="JWZT01000636">
    <property type="protein sequence ID" value="KII73867.1"/>
    <property type="molecule type" value="Genomic_DNA"/>
</dbReference>
<dbReference type="PANTHER" id="PTHR45913:SF5">
    <property type="entry name" value="GENERAL TRANSCRIPTION FACTOR II-I REPEAT DOMAIN-CONTAINING PROTEIN 2A-LIKE PROTEIN"/>
    <property type="match status" value="1"/>
</dbReference>
<sequence>MVNLSKKYMLNVLDQVCPEHFKKFEEISLSRRTIARRIEAIDEDLKSQLTRRVPSFQLFHSHWMKALTSMTLQEILPMESMKDTTTGEDIFKCLENALHKMELPWQKMTSEKSWSTEENKRPCCRGRFQQGVDIFALINTPGDVMPWCIGHETRGGSNCKKVLILSGQEINFNFLEMKGNGSEYPQLRISQRLSDLPFPLDLFEHMEELRTQNFMGMAFFLTKCICSEGIPDIEFTRRFGDFQKLSGEFDIFQSPITSDFEKAPAALQLEFIDLQCVLP</sequence>
<reference evidence="1 2" key="1">
    <citation type="journal article" date="2014" name="Genome Biol. Evol.">
        <title>The genome of the myxosporean Thelohanellus kitauei shows adaptations to nutrient acquisition within its fish host.</title>
        <authorList>
            <person name="Yang Y."/>
            <person name="Xiong J."/>
            <person name="Zhou Z."/>
            <person name="Huo F."/>
            <person name="Miao W."/>
            <person name="Ran C."/>
            <person name="Liu Y."/>
            <person name="Zhang J."/>
            <person name="Feng J."/>
            <person name="Wang M."/>
            <person name="Wang M."/>
            <person name="Wang L."/>
            <person name="Yao B."/>
        </authorList>
    </citation>
    <scope>NUCLEOTIDE SEQUENCE [LARGE SCALE GENOMIC DNA]</scope>
    <source>
        <strain evidence="1">Wuqing</strain>
    </source>
</reference>
<gene>
    <name evidence="1" type="ORF">RF11_12103</name>
</gene>
<dbReference type="AlphaFoldDB" id="A0A0C2NIK9"/>